<dbReference type="AlphaFoldDB" id="A0A291QD18"/>
<organism evidence="2 3">
    <name type="scientific">Streptomyces formicae</name>
    <dbReference type="NCBI Taxonomy" id="1616117"/>
    <lineage>
        <taxon>Bacteria</taxon>
        <taxon>Bacillati</taxon>
        <taxon>Actinomycetota</taxon>
        <taxon>Actinomycetes</taxon>
        <taxon>Kitasatosporales</taxon>
        <taxon>Streptomycetaceae</taxon>
        <taxon>Streptomyces</taxon>
    </lineage>
</organism>
<feature type="transmembrane region" description="Helical" evidence="1">
    <location>
        <begin position="196"/>
        <end position="221"/>
    </location>
</feature>
<name>A0A291QD18_9ACTN</name>
<evidence type="ECO:0000256" key="1">
    <source>
        <dbReference type="SAM" id="Phobius"/>
    </source>
</evidence>
<reference evidence="2 3" key="1">
    <citation type="submission" date="2017-08" db="EMBL/GenBank/DDBJ databases">
        <title>Complete Genome Sequence of Streptomyces formicae KY5, the formicamycin producer.</title>
        <authorList>
            <person name="Holmes N.A."/>
            <person name="Devine R."/>
            <person name="Qin Z."/>
            <person name="Seipke R.F."/>
            <person name="Wilkinson B."/>
            <person name="Hutchings M.I."/>
        </authorList>
    </citation>
    <scope>NUCLEOTIDE SEQUENCE [LARGE SCALE GENOMIC DNA]</scope>
    <source>
        <strain evidence="2 3">KY5</strain>
    </source>
</reference>
<sequence length="242" mass="25832">MIAPNSAGVPAEAVVPHKRRPLAAALRTLIALAALTGIVIDLAVGSPLRVLSYFTVQSNVVVAGVLGISAWRAWRGRRPLPAWATGGTLLFIAITGLVYHFVLANDASGFSMTDGAEALSGWRSLSNQLLHTVTPIGVALDWLLLTAPGGLRWRHAGLWLLYPLAYLAFALTRGALMAPGSTARYPYPFLDVDIHGYAGVLGNAVTFGLAFSALAFLLVALDRVRPYVRGPETGFRLRPPVR</sequence>
<dbReference type="InterPro" id="IPR049713">
    <property type="entry name" value="Pr6Pr-like"/>
</dbReference>
<feature type="transmembrane region" description="Helical" evidence="1">
    <location>
        <begin position="129"/>
        <end position="147"/>
    </location>
</feature>
<keyword evidence="1" id="KW-0472">Membrane</keyword>
<evidence type="ECO:0000313" key="2">
    <source>
        <dbReference type="EMBL" id="ATL29345.1"/>
    </source>
</evidence>
<proteinExistence type="predicted"/>
<gene>
    <name evidence="2" type="ORF">KY5_4327c</name>
</gene>
<dbReference type="RefSeq" id="WP_234362805.1">
    <property type="nucleotide sequence ID" value="NZ_CP022685.1"/>
</dbReference>
<feature type="transmembrane region" description="Helical" evidence="1">
    <location>
        <begin position="50"/>
        <end position="71"/>
    </location>
</feature>
<evidence type="ECO:0000313" key="3">
    <source>
        <dbReference type="Proteomes" id="UP000221011"/>
    </source>
</evidence>
<keyword evidence="1" id="KW-0812">Transmembrane</keyword>
<keyword evidence="1" id="KW-1133">Transmembrane helix</keyword>
<accession>A0A291QD18</accession>
<dbReference type="Proteomes" id="UP000221011">
    <property type="component" value="Chromosome"/>
</dbReference>
<evidence type="ECO:0008006" key="4">
    <source>
        <dbReference type="Google" id="ProtNLM"/>
    </source>
</evidence>
<protein>
    <recommendedName>
        <fullName evidence="4">Integral membrane regulator</fullName>
    </recommendedName>
</protein>
<feature type="transmembrane region" description="Helical" evidence="1">
    <location>
        <begin position="24"/>
        <end position="44"/>
    </location>
</feature>
<feature type="transmembrane region" description="Helical" evidence="1">
    <location>
        <begin position="83"/>
        <end position="102"/>
    </location>
</feature>
<dbReference type="KEGG" id="sfk:KY5_4327c"/>
<dbReference type="NCBIfam" id="NF038065">
    <property type="entry name" value="Pr6Pr"/>
    <property type="match status" value="1"/>
</dbReference>
<feature type="transmembrane region" description="Helical" evidence="1">
    <location>
        <begin position="159"/>
        <end position="176"/>
    </location>
</feature>
<keyword evidence="3" id="KW-1185">Reference proteome</keyword>
<dbReference type="EMBL" id="CP022685">
    <property type="protein sequence ID" value="ATL29345.1"/>
    <property type="molecule type" value="Genomic_DNA"/>
</dbReference>